<evidence type="ECO:0000256" key="3">
    <source>
        <dbReference type="ARBA" id="ARBA00022795"/>
    </source>
</evidence>
<dbReference type="RefSeq" id="WP_115456589.1">
    <property type="nucleotide sequence ID" value="NZ_QRAP01000001.1"/>
</dbReference>
<evidence type="ECO:0000313" key="7">
    <source>
        <dbReference type="Proteomes" id="UP000254848"/>
    </source>
</evidence>
<evidence type="ECO:0000256" key="2">
    <source>
        <dbReference type="ARBA" id="ARBA00022490"/>
    </source>
</evidence>
<sequence>MDRLQPLLLEYQQLLHISERMLKLARLSLWEELIELEVDYLCCVEKTTHLPLSQDNTSATLQEALRQLIGQILENEREVKHLLQSRMDELKSLIGSSARQQAINSAYGPFADHTLSPGENF</sequence>
<keyword evidence="6" id="KW-0966">Cell projection</keyword>
<dbReference type="Gene3D" id="1.20.58.380">
    <property type="entry name" value="Flagellar protein flit"/>
    <property type="match status" value="1"/>
</dbReference>
<keyword evidence="3" id="KW-1005">Bacterial flagellum biogenesis</keyword>
<dbReference type="OrthoDB" id="6494117at2"/>
<dbReference type="AlphaFoldDB" id="A0A370R2Y8"/>
<dbReference type="NCBIfam" id="NF007836">
    <property type="entry name" value="PRK10548.1"/>
    <property type="match status" value="1"/>
</dbReference>
<evidence type="ECO:0000256" key="4">
    <source>
        <dbReference type="ARBA" id="ARBA00023186"/>
    </source>
</evidence>
<dbReference type="Proteomes" id="UP000254848">
    <property type="component" value="Unassembled WGS sequence"/>
</dbReference>
<comment type="caution">
    <text evidence="6">The sequence shown here is derived from an EMBL/GenBank/DDBJ whole genome shotgun (WGS) entry which is preliminary data.</text>
</comment>
<organism evidence="6 7">
    <name type="scientific">Enterobacillus tribolii</name>
    <dbReference type="NCBI Taxonomy" id="1487935"/>
    <lineage>
        <taxon>Bacteria</taxon>
        <taxon>Pseudomonadati</taxon>
        <taxon>Pseudomonadota</taxon>
        <taxon>Gammaproteobacteria</taxon>
        <taxon>Enterobacterales</taxon>
        <taxon>Hafniaceae</taxon>
        <taxon>Enterobacillus</taxon>
    </lineage>
</organism>
<protein>
    <recommendedName>
        <fullName evidence="5">Flagellar protein FliT</fullName>
    </recommendedName>
</protein>
<keyword evidence="6" id="KW-0969">Cilium</keyword>
<keyword evidence="6" id="KW-0282">Flagellum</keyword>
<evidence type="ECO:0000313" key="6">
    <source>
        <dbReference type="EMBL" id="RDK96800.1"/>
    </source>
</evidence>
<keyword evidence="4" id="KW-0143">Chaperone</keyword>
<accession>A0A370R2Y8</accession>
<gene>
    <name evidence="6" type="ORF">C8D90_101236</name>
</gene>
<dbReference type="Pfam" id="PF05400">
    <property type="entry name" value="FliT"/>
    <property type="match status" value="1"/>
</dbReference>
<reference evidence="6 7" key="1">
    <citation type="submission" date="2018-07" db="EMBL/GenBank/DDBJ databases">
        <title>Genomic Encyclopedia of Type Strains, Phase IV (KMG-IV): sequencing the most valuable type-strain genomes for metagenomic binning, comparative biology and taxonomic classification.</title>
        <authorList>
            <person name="Goeker M."/>
        </authorList>
    </citation>
    <scope>NUCLEOTIDE SEQUENCE [LARGE SCALE GENOMIC DNA]</scope>
    <source>
        <strain evidence="6 7">DSM 103736</strain>
    </source>
</reference>
<dbReference type="GO" id="GO:0044781">
    <property type="term" value="P:bacterial-type flagellum organization"/>
    <property type="evidence" value="ECO:0007669"/>
    <property type="project" value="UniProtKB-KW"/>
</dbReference>
<evidence type="ECO:0000256" key="1">
    <source>
        <dbReference type="ARBA" id="ARBA00004514"/>
    </source>
</evidence>
<proteinExistence type="predicted"/>
<comment type="subcellular location">
    <subcellularLocation>
        <location evidence="1">Cytoplasm</location>
        <location evidence="1">Cytosol</location>
    </subcellularLocation>
</comment>
<name>A0A370R2Y8_9GAMM</name>
<keyword evidence="7" id="KW-1185">Reference proteome</keyword>
<dbReference type="EMBL" id="QRAP01000001">
    <property type="protein sequence ID" value="RDK96800.1"/>
    <property type="molecule type" value="Genomic_DNA"/>
</dbReference>
<keyword evidence="2" id="KW-0963">Cytoplasm</keyword>
<dbReference type="InterPro" id="IPR008622">
    <property type="entry name" value="FliT"/>
</dbReference>
<evidence type="ECO:0000256" key="5">
    <source>
        <dbReference type="ARBA" id="ARBA00093797"/>
    </source>
</evidence>